<evidence type="ECO:0000313" key="3">
    <source>
        <dbReference type="Proteomes" id="UP001589773"/>
    </source>
</evidence>
<proteinExistence type="predicted"/>
<comment type="caution">
    <text evidence="2">The sequence shown here is derived from an EMBL/GenBank/DDBJ whole genome shotgun (WGS) entry which is preliminary data.</text>
</comment>
<reference evidence="2 3" key="1">
    <citation type="submission" date="2024-09" db="EMBL/GenBank/DDBJ databases">
        <authorList>
            <person name="Sun Q."/>
            <person name="Mori K."/>
        </authorList>
    </citation>
    <scope>NUCLEOTIDE SEQUENCE [LARGE SCALE GENOMIC DNA]</scope>
    <source>
        <strain evidence="2 3">CCM 7792</strain>
    </source>
</reference>
<feature type="signal peptide" evidence="1">
    <location>
        <begin position="1"/>
        <end position="24"/>
    </location>
</feature>
<keyword evidence="3" id="KW-1185">Reference proteome</keyword>
<feature type="chain" id="PRO_5045415863" evidence="1">
    <location>
        <begin position="25"/>
        <end position="209"/>
    </location>
</feature>
<dbReference type="RefSeq" id="WP_379680298.1">
    <property type="nucleotide sequence ID" value="NZ_JBHLWP010000013.1"/>
</dbReference>
<gene>
    <name evidence="2" type="ORF">ACFFJK_15420</name>
</gene>
<evidence type="ECO:0000313" key="2">
    <source>
        <dbReference type="EMBL" id="MFC0253288.1"/>
    </source>
</evidence>
<dbReference type="EMBL" id="JBHLWP010000013">
    <property type="protein sequence ID" value="MFC0253288.1"/>
    <property type="molecule type" value="Genomic_DNA"/>
</dbReference>
<name>A0ABV6FID3_9BURK</name>
<keyword evidence="1" id="KW-0732">Signal</keyword>
<sequence>MFHSSKQSILMAVILAAPWPAAWAASPFAREVPTTYARFEDGAGSLTLVVTEVVATDYLKGYDCPESRTNADGSTMVSICLNPPPTWFKARVLQHVAGADIGDEFYAVTGSHWGAMKVGPAEPAKLMLLNSNGTALEMLRYRSWPLARSRDGQYHLVVEGGGHSLAALLDRFLEAGNRLWRICRRPGDHARGIQQPLGGTTCGLLPRHR</sequence>
<evidence type="ECO:0000256" key="1">
    <source>
        <dbReference type="SAM" id="SignalP"/>
    </source>
</evidence>
<dbReference type="Proteomes" id="UP001589773">
    <property type="component" value="Unassembled WGS sequence"/>
</dbReference>
<organism evidence="2 3">
    <name type="scientific">Massilia consociata</name>
    <dbReference type="NCBI Taxonomy" id="760117"/>
    <lineage>
        <taxon>Bacteria</taxon>
        <taxon>Pseudomonadati</taxon>
        <taxon>Pseudomonadota</taxon>
        <taxon>Betaproteobacteria</taxon>
        <taxon>Burkholderiales</taxon>
        <taxon>Oxalobacteraceae</taxon>
        <taxon>Telluria group</taxon>
        <taxon>Massilia</taxon>
    </lineage>
</organism>
<protein>
    <submittedName>
        <fullName evidence="2">Uncharacterized protein</fullName>
    </submittedName>
</protein>
<accession>A0ABV6FID3</accession>